<accession>A0A0L0N585</accession>
<dbReference type="EMBL" id="LFRF01000020">
    <property type="protein sequence ID" value="KND89242.1"/>
    <property type="molecule type" value="Genomic_DNA"/>
</dbReference>
<evidence type="ECO:0000313" key="3">
    <source>
        <dbReference type="Proteomes" id="UP000036947"/>
    </source>
</evidence>
<comment type="caution">
    <text evidence="2">The sequence shown here is derived from an EMBL/GenBank/DDBJ whole genome shotgun (WGS) entry which is preliminary data.</text>
</comment>
<feature type="compositionally biased region" description="Polar residues" evidence="1">
    <location>
        <begin position="1"/>
        <end position="13"/>
    </location>
</feature>
<sequence length="118" mass="13150">MTNNNRTPSSPDRNNPADGSRGKECKPSSRTESTGEDITNRTGGDQENTSIDESGVKPGKVDFEEIFARVEKENKEMDKEQLQAKYPWMKRSPPRPVNSSVAMAAVEELFDGSDREND</sequence>
<keyword evidence="3" id="KW-1185">Reference proteome</keyword>
<feature type="compositionally biased region" description="Polar residues" evidence="1">
    <location>
        <begin position="30"/>
        <end position="52"/>
    </location>
</feature>
<reference evidence="2 3" key="1">
    <citation type="journal article" date="2015" name="BMC Genomics">
        <title>The genome of the truffle-parasite Tolypocladium ophioglossoides and the evolution of antifungal peptaibiotics.</title>
        <authorList>
            <person name="Quandt C.A."/>
            <person name="Bushley K.E."/>
            <person name="Spatafora J.W."/>
        </authorList>
    </citation>
    <scope>NUCLEOTIDE SEQUENCE [LARGE SCALE GENOMIC DNA]</scope>
    <source>
        <strain evidence="2 3">CBS 100239</strain>
    </source>
</reference>
<proteinExistence type="predicted"/>
<evidence type="ECO:0000313" key="2">
    <source>
        <dbReference type="EMBL" id="KND89242.1"/>
    </source>
</evidence>
<feature type="compositionally biased region" description="Basic and acidic residues" evidence="1">
    <location>
        <begin position="20"/>
        <end position="29"/>
    </location>
</feature>
<name>A0A0L0N585_TOLOC</name>
<organism evidence="2 3">
    <name type="scientific">Tolypocladium ophioglossoides (strain CBS 100239)</name>
    <name type="common">Snaketongue truffleclub</name>
    <name type="synonym">Elaphocordyceps ophioglossoides</name>
    <dbReference type="NCBI Taxonomy" id="1163406"/>
    <lineage>
        <taxon>Eukaryota</taxon>
        <taxon>Fungi</taxon>
        <taxon>Dikarya</taxon>
        <taxon>Ascomycota</taxon>
        <taxon>Pezizomycotina</taxon>
        <taxon>Sordariomycetes</taxon>
        <taxon>Hypocreomycetidae</taxon>
        <taxon>Hypocreales</taxon>
        <taxon>Ophiocordycipitaceae</taxon>
        <taxon>Tolypocladium</taxon>
    </lineage>
</organism>
<gene>
    <name evidence="2" type="ORF">TOPH_06168</name>
</gene>
<protein>
    <submittedName>
        <fullName evidence="2">Uncharacterized protein</fullName>
    </submittedName>
</protein>
<evidence type="ECO:0000256" key="1">
    <source>
        <dbReference type="SAM" id="MobiDB-lite"/>
    </source>
</evidence>
<dbReference type="AlphaFoldDB" id="A0A0L0N585"/>
<dbReference type="OrthoDB" id="5147781at2759"/>
<dbReference type="Proteomes" id="UP000036947">
    <property type="component" value="Unassembled WGS sequence"/>
</dbReference>
<feature type="region of interest" description="Disordered" evidence="1">
    <location>
        <begin position="1"/>
        <end position="58"/>
    </location>
</feature>